<dbReference type="VEuPathDB" id="FungiDB:CCM_06303"/>
<dbReference type="VEuPathDB" id="FungiDB:A9K55_003660"/>
<sequence length="331" mass="34472">MMLSCPRAVALALALAAHAASAAYTAQLLYQFPSHAQWVENMAVRPNGHLLLTTFDRARVYELAPSQQQPPRLVAALPAADAALGIAEIRPDVFAVATGRLNRTSFHLDGSARIDTLDFTCRGCATQPAIATAAALLPQAKLPNGLAAEGSSVVLCADSATGTIYRADTATGAVHVALHDPALAPAPTAADDDPFLALLGVNGLQVPGDGFVYVTSTSARLLGRYALDGDDAPAAALEVLARYAAPRSPDDFAVARNGTVFGAVPLDSVSVAVLPGKKGLRDVRFLVDHDERMQRPTSVVLSRDETTLYVSTGGRNVPGGKGGQVFAVRLT</sequence>
<evidence type="ECO:0000313" key="3">
    <source>
        <dbReference type="Proteomes" id="UP000323067"/>
    </source>
</evidence>
<dbReference type="InterPro" id="IPR052998">
    <property type="entry name" value="Hetero-Diels-Alderase-like"/>
</dbReference>
<organism evidence="2 3">
    <name type="scientific">Cordyceps militaris</name>
    <name type="common">Caterpillar fungus</name>
    <name type="synonym">Clavaria militaris</name>
    <dbReference type="NCBI Taxonomy" id="73501"/>
    <lineage>
        <taxon>Eukaryota</taxon>
        <taxon>Fungi</taxon>
        <taxon>Dikarya</taxon>
        <taxon>Ascomycota</taxon>
        <taxon>Pezizomycotina</taxon>
        <taxon>Sordariomycetes</taxon>
        <taxon>Hypocreomycetidae</taxon>
        <taxon>Hypocreales</taxon>
        <taxon>Cordycipitaceae</taxon>
        <taxon>Cordyceps</taxon>
    </lineage>
</organism>
<keyword evidence="1" id="KW-0732">Signal</keyword>
<reference evidence="2 3" key="1">
    <citation type="journal article" date="2017" name="BMC Genomics">
        <title>Chromosome level assembly and secondary metabolite potential of the parasitic fungus Cordyceps militaris.</title>
        <authorList>
            <person name="Kramer G.J."/>
            <person name="Nodwell J.R."/>
        </authorList>
    </citation>
    <scope>NUCLEOTIDE SEQUENCE [LARGE SCALE GENOMIC DNA]</scope>
    <source>
        <strain evidence="2 3">ATCC 34164</strain>
    </source>
</reference>
<gene>
    <name evidence="2" type="ORF">A9K55_003660</name>
</gene>
<dbReference type="SUPFAM" id="SSF63829">
    <property type="entry name" value="Calcium-dependent phosphotriesterase"/>
    <property type="match status" value="1"/>
</dbReference>
<dbReference type="InterPro" id="IPR011042">
    <property type="entry name" value="6-blade_b-propeller_TolB-like"/>
</dbReference>
<dbReference type="Gene3D" id="2.120.10.30">
    <property type="entry name" value="TolB, C-terminal domain"/>
    <property type="match status" value="1"/>
</dbReference>
<proteinExistence type="predicted"/>
<dbReference type="AlphaFoldDB" id="A0A2H4S750"/>
<accession>A0A2H4S750</accession>
<feature type="signal peptide" evidence="1">
    <location>
        <begin position="1"/>
        <end position="22"/>
    </location>
</feature>
<name>A0A2H4S750_CORMI</name>
<evidence type="ECO:0000256" key="1">
    <source>
        <dbReference type="SAM" id="SignalP"/>
    </source>
</evidence>
<dbReference type="PANTHER" id="PTHR42060:SF1">
    <property type="entry name" value="NHL REPEAT-CONTAINING PROTEIN"/>
    <property type="match status" value="1"/>
</dbReference>
<feature type="chain" id="PRO_5014139789" evidence="1">
    <location>
        <begin position="23"/>
        <end position="331"/>
    </location>
</feature>
<dbReference type="Proteomes" id="UP000323067">
    <property type="component" value="Chromosome iv"/>
</dbReference>
<protein>
    <submittedName>
        <fullName evidence="2">Six-bladed beta</fullName>
    </submittedName>
</protein>
<dbReference type="PANTHER" id="PTHR42060">
    <property type="entry name" value="NHL REPEAT-CONTAINING PROTEIN-RELATED"/>
    <property type="match status" value="1"/>
</dbReference>
<evidence type="ECO:0000313" key="2">
    <source>
        <dbReference type="EMBL" id="ATY58928.1"/>
    </source>
</evidence>
<dbReference type="OrthoDB" id="9977941at2759"/>
<dbReference type="EMBL" id="CP023322">
    <property type="protein sequence ID" value="ATY58928.1"/>
    <property type="molecule type" value="Genomic_DNA"/>
</dbReference>